<dbReference type="OrthoDB" id="8874570at2"/>
<dbReference type="InterPro" id="IPR001789">
    <property type="entry name" value="Sig_transdc_resp-reg_receiver"/>
</dbReference>
<dbReference type="FunFam" id="1.10.10.10:FF:000153">
    <property type="entry name" value="LuxR family transcriptional regulator"/>
    <property type="match status" value="1"/>
</dbReference>
<dbReference type="InterPro" id="IPR011006">
    <property type="entry name" value="CheY-like_superfamily"/>
</dbReference>
<dbReference type="SMART" id="SM00421">
    <property type="entry name" value="HTH_LUXR"/>
    <property type="match status" value="1"/>
</dbReference>
<comment type="caution">
    <text evidence="7">The sequence shown here is derived from an EMBL/GenBank/DDBJ whole genome shotgun (WGS) entry which is preliminary data.</text>
</comment>
<feature type="modified residue" description="4-aspartylphosphate" evidence="4">
    <location>
        <position position="78"/>
    </location>
</feature>
<dbReference type="PROSITE" id="PS50110">
    <property type="entry name" value="RESPONSE_REGULATORY"/>
    <property type="match status" value="1"/>
</dbReference>
<sequence length="312" mass="33018">MPGGDKSVGAGTGPDILLGGAASRRPSPVVLVVDDDPASLRMLCDALEAGGYTVLIATSGEAALQRLAHAAPDAILLDGVMPGLSGFETCRRIKADPRSAHIPVLFMTGLGETTDVVQGFESGGVDYVVKPIRIAEVLARLQTHTRNARMAQFAHAAVDVAGMGVLFVDLDGSVVWLSPQATQWLQQAGGVSQLPPAWQAARQAGASLQLPWDERHVMHIRSIGAPSAGELMLLLRLEAQNAETGSRLRDAALTARETEVLSWVAKGKTNRDIAEILQLSPRTVNKHLEHVFEKLGVETRAAAAALASRELA</sequence>
<dbReference type="CDD" id="cd19920">
    <property type="entry name" value="REC_PA4781-like"/>
    <property type="match status" value="1"/>
</dbReference>
<accession>A0A3M6R0N1</accession>
<protein>
    <submittedName>
        <fullName evidence="7">DNA-binding response regulator</fullName>
    </submittedName>
</protein>
<evidence type="ECO:0000313" key="8">
    <source>
        <dbReference type="Proteomes" id="UP000278006"/>
    </source>
</evidence>
<dbReference type="Gene3D" id="3.40.50.2300">
    <property type="match status" value="1"/>
</dbReference>
<dbReference type="SMART" id="SM00448">
    <property type="entry name" value="REC"/>
    <property type="match status" value="1"/>
</dbReference>
<evidence type="ECO:0000256" key="4">
    <source>
        <dbReference type="PROSITE-ProRule" id="PRU00169"/>
    </source>
</evidence>
<evidence type="ECO:0000256" key="3">
    <source>
        <dbReference type="ARBA" id="ARBA00023163"/>
    </source>
</evidence>
<dbReference type="InterPro" id="IPR016032">
    <property type="entry name" value="Sig_transdc_resp-reg_C-effctor"/>
</dbReference>
<evidence type="ECO:0000259" key="6">
    <source>
        <dbReference type="PROSITE" id="PS50110"/>
    </source>
</evidence>
<organism evidence="7 8">
    <name type="scientific">Corticibacter populi</name>
    <dbReference type="NCBI Taxonomy" id="1550736"/>
    <lineage>
        <taxon>Bacteria</taxon>
        <taxon>Pseudomonadati</taxon>
        <taxon>Pseudomonadota</taxon>
        <taxon>Betaproteobacteria</taxon>
        <taxon>Burkholderiales</taxon>
        <taxon>Comamonadaceae</taxon>
        <taxon>Corticibacter</taxon>
    </lineage>
</organism>
<keyword evidence="2 7" id="KW-0238">DNA-binding</keyword>
<dbReference type="Pfam" id="PF00196">
    <property type="entry name" value="GerE"/>
    <property type="match status" value="1"/>
</dbReference>
<evidence type="ECO:0000256" key="1">
    <source>
        <dbReference type="ARBA" id="ARBA00023015"/>
    </source>
</evidence>
<dbReference type="EMBL" id="RDQO01000001">
    <property type="protein sequence ID" value="RMX08816.1"/>
    <property type="molecule type" value="Genomic_DNA"/>
</dbReference>
<feature type="domain" description="Response regulatory" evidence="6">
    <location>
        <begin position="29"/>
        <end position="145"/>
    </location>
</feature>
<dbReference type="PANTHER" id="PTHR43214:SF44">
    <property type="entry name" value="TWO-COMPONENT RESPONSE REGULATOR"/>
    <property type="match status" value="1"/>
</dbReference>
<dbReference type="PROSITE" id="PS00622">
    <property type="entry name" value="HTH_LUXR_1"/>
    <property type="match status" value="1"/>
</dbReference>
<reference evidence="7 8" key="1">
    <citation type="submission" date="2018-10" db="EMBL/GenBank/DDBJ databases">
        <title>Draft genome of Cortibacter populi DSM10536.</title>
        <authorList>
            <person name="Bernier A.-M."/>
            <person name="Bernard K."/>
        </authorList>
    </citation>
    <scope>NUCLEOTIDE SEQUENCE [LARGE SCALE GENOMIC DNA]</scope>
    <source>
        <strain evidence="7 8">DSM 105136</strain>
    </source>
</reference>
<keyword evidence="4" id="KW-0597">Phosphoprotein</keyword>
<dbReference type="Pfam" id="PF00072">
    <property type="entry name" value="Response_reg"/>
    <property type="match status" value="1"/>
</dbReference>
<evidence type="ECO:0000259" key="5">
    <source>
        <dbReference type="PROSITE" id="PS50043"/>
    </source>
</evidence>
<name>A0A3M6R0N1_9BURK</name>
<dbReference type="PANTHER" id="PTHR43214">
    <property type="entry name" value="TWO-COMPONENT RESPONSE REGULATOR"/>
    <property type="match status" value="1"/>
</dbReference>
<dbReference type="InterPro" id="IPR036388">
    <property type="entry name" value="WH-like_DNA-bd_sf"/>
</dbReference>
<keyword evidence="8" id="KW-1185">Reference proteome</keyword>
<dbReference type="CDD" id="cd06170">
    <property type="entry name" value="LuxR_C_like"/>
    <property type="match status" value="1"/>
</dbReference>
<dbReference type="GO" id="GO:0006355">
    <property type="term" value="P:regulation of DNA-templated transcription"/>
    <property type="evidence" value="ECO:0007669"/>
    <property type="project" value="InterPro"/>
</dbReference>
<dbReference type="GO" id="GO:0003677">
    <property type="term" value="F:DNA binding"/>
    <property type="evidence" value="ECO:0007669"/>
    <property type="project" value="UniProtKB-KW"/>
</dbReference>
<keyword evidence="3" id="KW-0804">Transcription</keyword>
<dbReference type="InterPro" id="IPR000792">
    <property type="entry name" value="Tscrpt_reg_LuxR_C"/>
</dbReference>
<dbReference type="AlphaFoldDB" id="A0A3M6R0N1"/>
<dbReference type="PRINTS" id="PR00038">
    <property type="entry name" value="HTHLUXR"/>
</dbReference>
<evidence type="ECO:0000313" key="7">
    <source>
        <dbReference type="EMBL" id="RMX08816.1"/>
    </source>
</evidence>
<dbReference type="Proteomes" id="UP000278006">
    <property type="component" value="Unassembled WGS sequence"/>
</dbReference>
<dbReference type="Gene3D" id="1.10.10.10">
    <property type="entry name" value="Winged helix-like DNA-binding domain superfamily/Winged helix DNA-binding domain"/>
    <property type="match status" value="1"/>
</dbReference>
<evidence type="ECO:0000256" key="2">
    <source>
        <dbReference type="ARBA" id="ARBA00023125"/>
    </source>
</evidence>
<dbReference type="InterPro" id="IPR039420">
    <property type="entry name" value="WalR-like"/>
</dbReference>
<gene>
    <name evidence="7" type="ORF">D8I35_00990</name>
</gene>
<dbReference type="SUPFAM" id="SSF46894">
    <property type="entry name" value="C-terminal effector domain of the bipartite response regulators"/>
    <property type="match status" value="1"/>
</dbReference>
<dbReference type="GO" id="GO:0000160">
    <property type="term" value="P:phosphorelay signal transduction system"/>
    <property type="evidence" value="ECO:0007669"/>
    <property type="project" value="InterPro"/>
</dbReference>
<feature type="domain" description="HTH luxR-type" evidence="5">
    <location>
        <begin position="246"/>
        <end position="311"/>
    </location>
</feature>
<proteinExistence type="predicted"/>
<keyword evidence="1" id="KW-0805">Transcription regulation</keyword>
<dbReference type="SUPFAM" id="SSF52172">
    <property type="entry name" value="CheY-like"/>
    <property type="match status" value="1"/>
</dbReference>
<dbReference type="PROSITE" id="PS50043">
    <property type="entry name" value="HTH_LUXR_2"/>
    <property type="match status" value="1"/>
</dbReference>